<dbReference type="Proteomes" id="UP000002051">
    <property type="component" value="Unassembled WGS sequence"/>
</dbReference>
<accession>G7I2P6</accession>
<dbReference type="EMBL" id="PSQE01000001">
    <property type="protein sequence ID" value="RHN80237.1"/>
    <property type="molecule type" value="Genomic_DNA"/>
</dbReference>
<evidence type="ECO:0000313" key="2">
    <source>
        <dbReference type="EMBL" id="AES60984.2"/>
    </source>
</evidence>
<evidence type="ECO:0000313" key="5">
    <source>
        <dbReference type="Proteomes" id="UP000002051"/>
    </source>
</evidence>
<dbReference type="eggNOG" id="ENOG502S3YR">
    <property type="taxonomic scope" value="Eukaryota"/>
</dbReference>
<evidence type="ECO:0000256" key="1">
    <source>
        <dbReference type="SAM" id="MobiDB-lite"/>
    </source>
</evidence>
<dbReference type="EnsemblPlants" id="AES60984">
    <property type="protein sequence ID" value="AES60984"/>
    <property type="gene ID" value="MTR_1g073190"/>
</dbReference>
<evidence type="ECO:0000313" key="6">
    <source>
        <dbReference type="Proteomes" id="UP000265566"/>
    </source>
</evidence>
<dbReference type="PaxDb" id="3880-AES60984"/>
<name>G7I2P6_MEDTR</name>
<keyword evidence="5" id="KW-1185">Reference proteome</keyword>
<dbReference type="KEGG" id="mtr:11431203"/>
<feature type="region of interest" description="Disordered" evidence="1">
    <location>
        <begin position="95"/>
        <end position="120"/>
    </location>
</feature>
<dbReference type="STRING" id="3880.G7I2P6"/>
<dbReference type="AlphaFoldDB" id="G7I2P6"/>
<dbReference type="PANTHER" id="PTHR38355:SF1">
    <property type="entry name" value="OS06G0149500 PROTEIN"/>
    <property type="match status" value="1"/>
</dbReference>
<sequence length="120" mass="13106">MEFVHKIVDIAKRASENNTVINVGLGAVFAILGARSYNQQKIIEALEAEKDSLTKTNKSIRNTLWDWKQQLYAEAASDSAPVPLARLYEIYGEAAPPQQSAPGDPVRKDANPAGPAKIMI</sequence>
<evidence type="ECO:0000313" key="3">
    <source>
        <dbReference type="EMBL" id="RHN80237.1"/>
    </source>
</evidence>
<dbReference type="PANTHER" id="PTHR38355">
    <property type="entry name" value="OS06G0149500 PROTEIN"/>
    <property type="match status" value="1"/>
</dbReference>
<protein>
    <submittedName>
        <fullName evidence="2 4">Uncharacterized protein</fullName>
    </submittedName>
</protein>
<accession>A0A0C3UPE7</accession>
<reference evidence="3" key="5">
    <citation type="journal article" date="2018" name="Nat. Plants">
        <title>Whole-genome landscape of Medicago truncatula symbiotic genes.</title>
        <authorList>
            <person name="Pecrix Y."/>
            <person name="Gamas P."/>
            <person name="Carrere S."/>
        </authorList>
    </citation>
    <scope>NUCLEOTIDE SEQUENCE</scope>
    <source>
        <tissue evidence="3">Leaves</tissue>
    </source>
</reference>
<evidence type="ECO:0000313" key="4">
    <source>
        <dbReference type="EnsemblPlants" id="AES60984"/>
    </source>
</evidence>
<reference evidence="2 5" key="2">
    <citation type="journal article" date="2014" name="BMC Genomics">
        <title>An improved genome release (version Mt4.0) for the model legume Medicago truncatula.</title>
        <authorList>
            <person name="Tang H."/>
            <person name="Krishnakumar V."/>
            <person name="Bidwell S."/>
            <person name="Rosen B."/>
            <person name="Chan A."/>
            <person name="Zhou S."/>
            <person name="Gentzbittel L."/>
            <person name="Childs K.L."/>
            <person name="Yandell M."/>
            <person name="Gundlach H."/>
            <person name="Mayer K.F."/>
            <person name="Schwartz D.C."/>
            <person name="Town C.D."/>
        </authorList>
    </citation>
    <scope>GENOME REANNOTATION</scope>
    <source>
        <strain evidence="4 5">cv. Jemalong A17</strain>
    </source>
</reference>
<dbReference type="Proteomes" id="UP000265566">
    <property type="component" value="Chromosome 1"/>
</dbReference>
<gene>
    <name evidence="4" type="primary">11431203</name>
    <name evidence="2" type="ordered locus">MTR_1g073190</name>
    <name evidence="3" type="ORF">MtrunA17_Chr1g0186081</name>
</gene>
<reference evidence="4" key="3">
    <citation type="submission" date="2015-04" db="UniProtKB">
        <authorList>
            <consortium name="EnsemblPlants"/>
        </authorList>
    </citation>
    <scope>IDENTIFICATION</scope>
    <source>
        <strain evidence="4">cv. Jemalong A17</strain>
    </source>
</reference>
<dbReference type="EMBL" id="CM001217">
    <property type="protein sequence ID" value="AES60984.2"/>
    <property type="molecule type" value="Genomic_DNA"/>
</dbReference>
<dbReference type="OrthoDB" id="1857819at2759"/>
<proteinExistence type="predicted"/>
<organism evidence="2 5">
    <name type="scientific">Medicago truncatula</name>
    <name type="common">Barrel medic</name>
    <name type="synonym">Medicago tribuloides</name>
    <dbReference type="NCBI Taxonomy" id="3880"/>
    <lineage>
        <taxon>Eukaryota</taxon>
        <taxon>Viridiplantae</taxon>
        <taxon>Streptophyta</taxon>
        <taxon>Embryophyta</taxon>
        <taxon>Tracheophyta</taxon>
        <taxon>Spermatophyta</taxon>
        <taxon>Magnoliopsida</taxon>
        <taxon>eudicotyledons</taxon>
        <taxon>Gunneridae</taxon>
        <taxon>Pentapetalae</taxon>
        <taxon>rosids</taxon>
        <taxon>fabids</taxon>
        <taxon>Fabales</taxon>
        <taxon>Fabaceae</taxon>
        <taxon>Papilionoideae</taxon>
        <taxon>50 kb inversion clade</taxon>
        <taxon>NPAAA clade</taxon>
        <taxon>Hologalegina</taxon>
        <taxon>IRL clade</taxon>
        <taxon>Trifolieae</taxon>
        <taxon>Medicago</taxon>
    </lineage>
</organism>
<dbReference type="Gramene" id="rna4137">
    <property type="protein sequence ID" value="RHN80237.1"/>
    <property type="gene ID" value="gene4137"/>
</dbReference>
<reference evidence="2 5" key="1">
    <citation type="journal article" date="2011" name="Nature">
        <title>The Medicago genome provides insight into the evolution of rhizobial symbioses.</title>
        <authorList>
            <person name="Young N.D."/>
            <person name="Debelle F."/>
            <person name="Oldroyd G.E."/>
            <person name="Geurts R."/>
            <person name="Cannon S.B."/>
            <person name="Udvardi M.K."/>
            <person name="Benedito V.A."/>
            <person name="Mayer K.F."/>
            <person name="Gouzy J."/>
            <person name="Schoof H."/>
            <person name="Van de Peer Y."/>
            <person name="Proost S."/>
            <person name="Cook D.R."/>
            <person name="Meyers B.C."/>
            <person name="Spannagl M."/>
            <person name="Cheung F."/>
            <person name="De Mita S."/>
            <person name="Krishnakumar V."/>
            <person name="Gundlach H."/>
            <person name="Zhou S."/>
            <person name="Mudge J."/>
            <person name="Bharti A.K."/>
            <person name="Murray J.D."/>
            <person name="Naoumkina M.A."/>
            <person name="Rosen B."/>
            <person name="Silverstein K.A."/>
            <person name="Tang H."/>
            <person name="Rombauts S."/>
            <person name="Zhao P.X."/>
            <person name="Zhou P."/>
            <person name="Barbe V."/>
            <person name="Bardou P."/>
            <person name="Bechner M."/>
            <person name="Bellec A."/>
            <person name="Berger A."/>
            <person name="Berges H."/>
            <person name="Bidwell S."/>
            <person name="Bisseling T."/>
            <person name="Choisne N."/>
            <person name="Couloux A."/>
            <person name="Denny R."/>
            <person name="Deshpande S."/>
            <person name="Dai X."/>
            <person name="Doyle J.J."/>
            <person name="Dudez A.M."/>
            <person name="Farmer A.D."/>
            <person name="Fouteau S."/>
            <person name="Franken C."/>
            <person name="Gibelin C."/>
            <person name="Gish J."/>
            <person name="Goldstein S."/>
            <person name="Gonzalez A.J."/>
            <person name="Green P.J."/>
            <person name="Hallab A."/>
            <person name="Hartog M."/>
            <person name="Hua A."/>
            <person name="Humphray S.J."/>
            <person name="Jeong D.H."/>
            <person name="Jing Y."/>
            <person name="Jocker A."/>
            <person name="Kenton S.M."/>
            <person name="Kim D.J."/>
            <person name="Klee K."/>
            <person name="Lai H."/>
            <person name="Lang C."/>
            <person name="Lin S."/>
            <person name="Macmil S.L."/>
            <person name="Magdelenat G."/>
            <person name="Matthews L."/>
            <person name="McCorrison J."/>
            <person name="Monaghan E.L."/>
            <person name="Mun J.H."/>
            <person name="Najar F.Z."/>
            <person name="Nicholson C."/>
            <person name="Noirot C."/>
            <person name="O'Bleness M."/>
            <person name="Paule C.R."/>
            <person name="Poulain J."/>
            <person name="Prion F."/>
            <person name="Qin B."/>
            <person name="Qu C."/>
            <person name="Retzel E.F."/>
            <person name="Riddle C."/>
            <person name="Sallet E."/>
            <person name="Samain S."/>
            <person name="Samson N."/>
            <person name="Sanders I."/>
            <person name="Saurat O."/>
            <person name="Scarpelli C."/>
            <person name="Schiex T."/>
            <person name="Segurens B."/>
            <person name="Severin A.J."/>
            <person name="Sherrier D.J."/>
            <person name="Shi R."/>
            <person name="Sims S."/>
            <person name="Singer S.R."/>
            <person name="Sinharoy S."/>
            <person name="Sterck L."/>
            <person name="Viollet A."/>
            <person name="Wang B.B."/>
            <person name="Wang K."/>
            <person name="Wang M."/>
            <person name="Wang X."/>
            <person name="Warfsmann J."/>
            <person name="Weissenbach J."/>
            <person name="White D.D."/>
            <person name="White J.D."/>
            <person name="Wiley G.B."/>
            <person name="Wincker P."/>
            <person name="Xing Y."/>
            <person name="Yang L."/>
            <person name="Yao Z."/>
            <person name="Ying F."/>
            <person name="Zhai J."/>
            <person name="Zhou L."/>
            <person name="Zuber A."/>
            <person name="Denarie J."/>
            <person name="Dixon R.A."/>
            <person name="May G.D."/>
            <person name="Schwartz D.C."/>
            <person name="Rogers J."/>
            <person name="Quetier F."/>
            <person name="Town C.D."/>
            <person name="Roe B.A."/>
        </authorList>
    </citation>
    <scope>NUCLEOTIDE SEQUENCE [LARGE SCALE GENOMIC DNA]</scope>
    <source>
        <strain evidence="2">A17</strain>
        <strain evidence="4 5">cv. Jemalong A17</strain>
    </source>
</reference>
<reference evidence="6" key="4">
    <citation type="journal article" date="2018" name="Nat. Plants">
        <title>Whole-genome landscape of Medicago truncatula symbiotic genes.</title>
        <authorList>
            <person name="Pecrix Y."/>
            <person name="Staton S.E."/>
            <person name="Sallet E."/>
            <person name="Lelandais-Briere C."/>
            <person name="Moreau S."/>
            <person name="Carrere S."/>
            <person name="Blein T."/>
            <person name="Jardinaud M.F."/>
            <person name="Latrasse D."/>
            <person name="Zouine M."/>
            <person name="Zahm M."/>
            <person name="Kreplak J."/>
            <person name="Mayjonade B."/>
            <person name="Satge C."/>
            <person name="Perez M."/>
            <person name="Cauet S."/>
            <person name="Marande W."/>
            <person name="Chantry-Darmon C."/>
            <person name="Lopez-Roques C."/>
            <person name="Bouchez O."/>
            <person name="Berard A."/>
            <person name="Debelle F."/>
            <person name="Munos S."/>
            <person name="Bendahmane A."/>
            <person name="Berges H."/>
            <person name="Niebel A."/>
            <person name="Buitink J."/>
            <person name="Frugier F."/>
            <person name="Benhamed M."/>
            <person name="Crespi M."/>
            <person name="Gouzy J."/>
            <person name="Gamas P."/>
        </authorList>
    </citation>
    <scope>NUCLEOTIDE SEQUENCE [LARGE SCALE GENOMIC DNA]</scope>
    <source>
        <strain evidence="6">cv. Jemalong A17</strain>
    </source>
</reference>